<accession>A0A803QXW4</accession>
<keyword evidence="1" id="KW-0812">Transmembrane</keyword>
<evidence type="ECO:0000313" key="2">
    <source>
        <dbReference type="EnsemblPlants" id="cds.novel_model_2718_5bd9a17a"/>
    </source>
</evidence>
<organism evidence="2 3">
    <name type="scientific">Cannabis sativa</name>
    <name type="common">Hemp</name>
    <name type="synonym">Marijuana</name>
    <dbReference type="NCBI Taxonomy" id="3483"/>
    <lineage>
        <taxon>Eukaryota</taxon>
        <taxon>Viridiplantae</taxon>
        <taxon>Streptophyta</taxon>
        <taxon>Embryophyta</taxon>
        <taxon>Tracheophyta</taxon>
        <taxon>Spermatophyta</taxon>
        <taxon>Magnoliopsida</taxon>
        <taxon>eudicotyledons</taxon>
        <taxon>Gunneridae</taxon>
        <taxon>Pentapetalae</taxon>
        <taxon>rosids</taxon>
        <taxon>fabids</taxon>
        <taxon>Rosales</taxon>
        <taxon>Cannabaceae</taxon>
        <taxon>Cannabis</taxon>
    </lineage>
</organism>
<name>A0A803QXW4_CANSA</name>
<reference evidence="2" key="2">
    <citation type="submission" date="2021-03" db="UniProtKB">
        <authorList>
            <consortium name="EnsemblPlants"/>
        </authorList>
    </citation>
    <scope>IDENTIFICATION</scope>
</reference>
<evidence type="ECO:0000313" key="3">
    <source>
        <dbReference type="Proteomes" id="UP000596661"/>
    </source>
</evidence>
<keyword evidence="3" id="KW-1185">Reference proteome</keyword>
<reference evidence="2" key="1">
    <citation type="submission" date="2018-11" db="EMBL/GenBank/DDBJ databases">
        <authorList>
            <person name="Grassa J C."/>
        </authorList>
    </citation>
    <scope>NUCLEOTIDE SEQUENCE [LARGE SCALE GENOMIC DNA]</scope>
</reference>
<dbReference type="EMBL" id="UZAU01000249">
    <property type="status" value="NOT_ANNOTATED_CDS"/>
    <property type="molecule type" value="Genomic_DNA"/>
</dbReference>
<dbReference type="AlphaFoldDB" id="A0A803QXW4"/>
<dbReference type="Proteomes" id="UP000596661">
    <property type="component" value="Chromosome 3"/>
</dbReference>
<proteinExistence type="predicted"/>
<keyword evidence="1" id="KW-1133">Transmembrane helix</keyword>
<protein>
    <submittedName>
        <fullName evidence="2">Uncharacterized protein</fullName>
    </submittedName>
</protein>
<sequence length="226" mass="25724">MQSSKLVETKDKLHQKFYQLQQEWLFYKHCRRTSKRYHHNHVHVDSTNNSKFMIKTLTLMETSPKNLMSSLQSGPNPSDVAMVKVIKSSSDSAVRDKIRERREAIKGGALKGRRRLFETGLGGGGGNDCWNSIGSNNVQESDHEEERSVLSFDEENDNCSVFVEKEKNKEGEKLNKGLVHEEKRANNVNKKRSLVAIMRCFALVSVIFAIFIIRSSGQNKVILVPT</sequence>
<feature type="transmembrane region" description="Helical" evidence="1">
    <location>
        <begin position="193"/>
        <end position="213"/>
    </location>
</feature>
<keyword evidence="1" id="KW-0472">Membrane</keyword>
<dbReference type="EnsemblPlants" id="novel_model_2718_5bd9a17a">
    <property type="protein sequence ID" value="cds.novel_model_2718_5bd9a17a"/>
    <property type="gene ID" value="novel_gene_1462_5bd9a17a"/>
</dbReference>
<evidence type="ECO:0000256" key="1">
    <source>
        <dbReference type="SAM" id="Phobius"/>
    </source>
</evidence>
<dbReference type="Gramene" id="novel_model_2718_5bd9a17a">
    <property type="protein sequence ID" value="cds.novel_model_2718_5bd9a17a"/>
    <property type="gene ID" value="novel_gene_1462_5bd9a17a"/>
</dbReference>